<sequence>MQRKETEVPHIEPLTEESVPTTSNDPLPSGEDRMQLSELMELCTKLSDRVLSLEQIKTNQAAEIEKFKKRVKKLEGKKKKRTHGLKRIYKVGLSTRIISSDKEGLGDQDDASKQGRIPEIDGDEDLFLIDETAQDQGRLNEEEMFGVDDLDGDKVIVD</sequence>
<dbReference type="InterPro" id="IPR038077">
    <property type="entry name" value="Troponin_sf"/>
</dbReference>
<organism evidence="2">
    <name type="scientific">Tanacetum cinerariifolium</name>
    <name type="common">Dalmatian daisy</name>
    <name type="synonym">Chrysanthemum cinerariifolium</name>
    <dbReference type="NCBI Taxonomy" id="118510"/>
    <lineage>
        <taxon>Eukaryota</taxon>
        <taxon>Viridiplantae</taxon>
        <taxon>Streptophyta</taxon>
        <taxon>Embryophyta</taxon>
        <taxon>Tracheophyta</taxon>
        <taxon>Spermatophyta</taxon>
        <taxon>Magnoliopsida</taxon>
        <taxon>eudicotyledons</taxon>
        <taxon>Gunneridae</taxon>
        <taxon>Pentapetalae</taxon>
        <taxon>asterids</taxon>
        <taxon>campanulids</taxon>
        <taxon>Asterales</taxon>
        <taxon>Asteraceae</taxon>
        <taxon>Asteroideae</taxon>
        <taxon>Anthemideae</taxon>
        <taxon>Anthemidinae</taxon>
        <taxon>Tanacetum</taxon>
    </lineage>
</organism>
<feature type="compositionally biased region" description="Basic and acidic residues" evidence="1">
    <location>
        <begin position="100"/>
        <end position="119"/>
    </location>
</feature>
<dbReference type="AlphaFoldDB" id="A0A699U474"/>
<evidence type="ECO:0000313" key="2">
    <source>
        <dbReference type="EMBL" id="GFD16853.1"/>
    </source>
</evidence>
<name>A0A699U474_TANCI</name>
<feature type="region of interest" description="Disordered" evidence="1">
    <location>
        <begin position="1"/>
        <end position="33"/>
    </location>
</feature>
<dbReference type="EMBL" id="BKCJ011296030">
    <property type="protein sequence ID" value="GFD16853.1"/>
    <property type="molecule type" value="Genomic_DNA"/>
</dbReference>
<dbReference type="SUPFAM" id="SSF90250">
    <property type="entry name" value="Troponin coil-coiled subunits"/>
    <property type="match status" value="1"/>
</dbReference>
<reference evidence="2" key="1">
    <citation type="journal article" date="2019" name="Sci. Rep.">
        <title>Draft genome of Tanacetum cinerariifolium, the natural source of mosquito coil.</title>
        <authorList>
            <person name="Yamashiro T."/>
            <person name="Shiraishi A."/>
            <person name="Satake H."/>
            <person name="Nakayama K."/>
        </authorList>
    </citation>
    <scope>NUCLEOTIDE SEQUENCE</scope>
</reference>
<protein>
    <submittedName>
        <fullName evidence="2">Uncharacterized protein</fullName>
    </submittedName>
</protein>
<feature type="non-terminal residue" evidence="2">
    <location>
        <position position="158"/>
    </location>
</feature>
<gene>
    <name evidence="2" type="ORF">Tci_888822</name>
</gene>
<proteinExistence type="predicted"/>
<feature type="region of interest" description="Disordered" evidence="1">
    <location>
        <begin position="100"/>
        <end position="121"/>
    </location>
</feature>
<evidence type="ECO:0000256" key="1">
    <source>
        <dbReference type="SAM" id="MobiDB-lite"/>
    </source>
</evidence>
<comment type="caution">
    <text evidence="2">The sequence shown here is derived from an EMBL/GenBank/DDBJ whole genome shotgun (WGS) entry which is preliminary data.</text>
</comment>
<feature type="compositionally biased region" description="Basic and acidic residues" evidence="1">
    <location>
        <begin position="1"/>
        <end position="10"/>
    </location>
</feature>
<accession>A0A699U474</accession>